<protein>
    <recommendedName>
        <fullName evidence="4">Suppressor protein SRP40</fullName>
    </recommendedName>
</protein>
<evidence type="ECO:0000256" key="1">
    <source>
        <dbReference type="SAM" id="MobiDB-lite"/>
    </source>
</evidence>
<dbReference type="OrthoDB" id="3595585at2759"/>
<feature type="region of interest" description="Disordered" evidence="1">
    <location>
        <begin position="74"/>
        <end position="500"/>
    </location>
</feature>
<dbReference type="Proteomes" id="UP000038010">
    <property type="component" value="Unassembled WGS sequence"/>
</dbReference>
<reference evidence="2 3" key="1">
    <citation type="submission" date="2015-06" db="EMBL/GenBank/DDBJ databases">
        <title>Draft genome of the ant-associated black yeast Phialophora attae CBS 131958.</title>
        <authorList>
            <person name="Moreno L.F."/>
            <person name="Stielow B.J."/>
            <person name="de Hoog S."/>
            <person name="Vicente V.A."/>
            <person name="Weiss V.A."/>
            <person name="de Vries M."/>
            <person name="Cruz L.M."/>
            <person name="Souza E.M."/>
        </authorList>
    </citation>
    <scope>NUCLEOTIDE SEQUENCE [LARGE SCALE GENOMIC DNA]</scope>
    <source>
        <strain evidence="2 3">CBS 131958</strain>
    </source>
</reference>
<dbReference type="RefSeq" id="XP_018001587.1">
    <property type="nucleotide sequence ID" value="XM_018149668.1"/>
</dbReference>
<feature type="compositionally biased region" description="Basic and acidic residues" evidence="1">
    <location>
        <begin position="145"/>
        <end position="163"/>
    </location>
</feature>
<gene>
    <name evidence="2" type="ORF">AB675_9157</name>
</gene>
<dbReference type="GeneID" id="28741548"/>
<dbReference type="VEuPathDB" id="FungiDB:AB675_9157"/>
<feature type="compositionally biased region" description="Polar residues" evidence="1">
    <location>
        <begin position="259"/>
        <end position="268"/>
    </location>
</feature>
<dbReference type="STRING" id="1664694.A0A0N1HBV4"/>
<keyword evidence="3" id="KW-1185">Reference proteome</keyword>
<dbReference type="AlphaFoldDB" id="A0A0N1HBV4"/>
<feature type="compositionally biased region" description="Basic and acidic residues" evidence="1">
    <location>
        <begin position="188"/>
        <end position="200"/>
    </location>
</feature>
<comment type="caution">
    <text evidence="2">The sequence shown here is derived from an EMBL/GenBank/DDBJ whole genome shotgun (WGS) entry which is preliminary data.</text>
</comment>
<evidence type="ECO:0000313" key="3">
    <source>
        <dbReference type="Proteomes" id="UP000038010"/>
    </source>
</evidence>
<feature type="compositionally biased region" description="Basic and acidic residues" evidence="1">
    <location>
        <begin position="237"/>
        <end position="248"/>
    </location>
</feature>
<name>A0A0N1HBV4_9EURO</name>
<proteinExistence type="predicted"/>
<organism evidence="2 3">
    <name type="scientific">Cyphellophora attinorum</name>
    <dbReference type="NCBI Taxonomy" id="1664694"/>
    <lineage>
        <taxon>Eukaryota</taxon>
        <taxon>Fungi</taxon>
        <taxon>Dikarya</taxon>
        <taxon>Ascomycota</taxon>
        <taxon>Pezizomycotina</taxon>
        <taxon>Eurotiomycetes</taxon>
        <taxon>Chaetothyriomycetidae</taxon>
        <taxon>Chaetothyriales</taxon>
        <taxon>Cyphellophoraceae</taxon>
        <taxon>Cyphellophora</taxon>
    </lineage>
</organism>
<feature type="compositionally biased region" description="Low complexity" evidence="1">
    <location>
        <begin position="305"/>
        <end position="327"/>
    </location>
</feature>
<sequence length="500" mass="55680">MTAETVRLHISPLTPALLPAVLGPALIAAAENVSYHDIQTFPENSYGFVDLPKADAERLKRKLSGAILKGSKMKVDEAKPKKRRRTEAADEATDEQQSIETANGDRKKKRKSTKENIVAGHELSPERKVKRAWTEPRKKKRSKSKGADTEQEASKYTDKEELLFRTNVPANKTDLVVKKDKKSKKSKSGRETTTIHEFEKTTTQPTFLKEQNLESKQNLTYEDGKGWVNAQGDVVEPEPKRAAQERARVARRKRKVQATQPVPSSKSAPDQGVETSETSNESESDNKATSAATKPEQDKSTGEDAAVASVEAAVASPSSASQSSEVANKQDAVPVEAHPLESLFKRPQKPTSQDVAKPSLEISTAFSFFDHDTDEDPDEPPMPLTPFTSQDLRSRGLRSAAPTPDTAFPSRFNSHSSPDIDRENDGDAHETYDNPANHAEQFSDPKASPSRTPTASTVSDFEKHFWEKRGENNRAWKARRRAVLKEKRHRENKARRPKNW</sequence>
<dbReference type="EMBL" id="LFJN01000009">
    <property type="protein sequence ID" value="KPI41624.1"/>
    <property type="molecule type" value="Genomic_DNA"/>
</dbReference>
<feature type="compositionally biased region" description="Basic and acidic residues" evidence="1">
    <location>
        <begin position="123"/>
        <end position="136"/>
    </location>
</feature>
<feature type="compositionally biased region" description="Basic and acidic residues" evidence="1">
    <location>
        <begin position="418"/>
        <end position="432"/>
    </location>
</feature>
<feature type="compositionally biased region" description="Basic residues" evidence="1">
    <location>
        <begin position="476"/>
        <end position="500"/>
    </location>
</feature>
<feature type="compositionally biased region" description="Basic and acidic residues" evidence="1">
    <location>
        <begin position="460"/>
        <end position="474"/>
    </location>
</feature>
<feature type="compositionally biased region" description="Polar residues" evidence="1">
    <location>
        <begin position="449"/>
        <end position="459"/>
    </location>
</feature>
<accession>A0A0N1HBV4</accession>
<evidence type="ECO:0008006" key="4">
    <source>
        <dbReference type="Google" id="ProtNLM"/>
    </source>
</evidence>
<evidence type="ECO:0000313" key="2">
    <source>
        <dbReference type="EMBL" id="KPI41624.1"/>
    </source>
</evidence>